<evidence type="ECO:0000256" key="8">
    <source>
        <dbReference type="SAM" id="MobiDB-lite"/>
    </source>
</evidence>
<keyword evidence="5 9" id="KW-0472">Membrane</keyword>
<keyword evidence="4 9" id="KW-1133">Transmembrane helix</keyword>
<dbReference type="InterPro" id="IPR005829">
    <property type="entry name" value="Sugar_transporter_CS"/>
</dbReference>
<keyword evidence="12" id="KW-1185">Reference proteome</keyword>
<feature type="region of interest" description="Disordered" evidence="8">
    <location>
        <begin position="71"/>
        <end position="92"/>
    </location>
</feature>
<organism evidence="11 12">
    <name type="scientific">Rehmannia glutinosa</name>
    <name type="common">Chinese foxglove</name>
    <dbReference type="NCBI Taxonomy" id="99300"/>
    <lineage>
        <taxon>Eukaryota</taxon>
        <taxon>Viridiplantae</taxon>
        <taxon>Streptophyta</taxon>
        <taxon>Embryophyta</taxon>
        <taxon>Tracheophyta</taxon>
        <taxon>Spermatophyta</taxon>
        <taxon>Magnoliopsida</taxon>
        <taxon>eudicotyledons</taxon>
        <taxon>Gunneridae</taxon>
        <taxon>Pentapetalae</taxon>
        <taxon>asterids</taxon>
        <taxon>lamiids</taxon>
        <taxon>Lamiales</taxon>
        <taxon>Orobanchaceae</taxon>
        <taxon>Rehmannieae</taxon>
        <taxon>Rehmannia</taxon>
    </lineage>
</organism>
<feature type="transmembrane region" description="Helical" evidence="9">
    <location>
        <begin position="289"/>
        <end position="307"/>
    </location>
</feature>
<evidence type="ECO:0000313" key="12">
    <source>
        <dbReference type="Proteomes" id="UP001318860"/>
    </source>
</evidence>
<comment type="subcellular location">
    <subcellularLocation>
        <location evidence="1">Membrane</location>
        <topology evidence="1">Multi-pass membrane protein</topology>
    </subcellularLocation>
</comment>
<dbReference type="PROSITE" id="PS00217">
    <property type="entry name" value="SUGAR_TRANSPORT_2"/>
    <property type="match status" value="1"/>
</dbReference>
<feature type="transmembrane region" description="Helical" evidence="9">
    <location>
        <begin position="378"/>
        <end position="398"/>
    </location>
</feature>
<dbReference type="PROSITE" id="PS50850">
    <property type="entry name" value="MFS"/>
    <property type="match status" value="1"/>
</dbReference>
<evidence type="ECO:0000259" key="10">
    <source>
        <dbReference type="PROSITE" id="PS50850"/>
    </source>
</evidence>
<evidence type="ECO:0000256" key="6">
    <source>
        <dbReference type="ARBA" id="ARBA00044504"/>
    </source>
</evidence>
<dbReference type="InterPro" id="IPR020846">
    <property type="entry name" value="MFS_dom"/>
</dbReference>
<reference evidence="11 12" key="1">
    <citation type="journal article" date="2021" name="Comput. Struct. Biotechnol. J.">
        <title>De novo genome assembly of the potent medicinal plant Rehmannia glutinosa using nanopore technology.</title>
        <authorList>
            <person name="Ma L."/>
            <person name="Dong C."/>
            <person name="Song C."/>
            <person name="Wang X."/>
            <person name="Zheng X."/>
            <person name="Niu Y."/>
            <person name="Chen S."/>
            <person name="Feng W."/>
        </authorList>
    </citation>
    <scope>NUCLEOTIDE SEQUENCE [LARGE SCALE GENOMIC DNA]</scope>
    <source>
        <strain evidence="11">DH-2019</strain>
    </source>
</reference>
<name>A0ABR0XP43_REHGL</name>
<accession>A0ABR0XP43</accession>
<feature type="domain" description="Major facilitator superfamily (MFS) profile" evidence="10">
    <location>
        <begin position="107"/>
        <end position="582"/>
    </location>
</feature>
<gene>
    <name evidence="11" type="ORF">DH2020_004250</name>
</gene>
<evidence type="ECO:0000313" key="11">
    <source>
        <dbReference type="EMBL" id="KAK6160869.1"/>
    </source>
</evidence>
<keyword evidence="2" id="KW-0813">Transport</keyword>
<feature type="transmembrane region" description="Helical" evidence="9">
    <location>
        <begin position="105"/>
        <end position="128"/>
    </location>
</feature>
<evidence type="ECO:0000256" key="5">
    <source>
        <dbReference type="ARBA" id="ARBA00023136"/>
    </source>
</evidence>
<evidence type="ECO:0000256" key="9">
    <source>
        <dbReference type="SAM" id="Phobius"/>
    </source>
</evidence>
<evidence type="ECO:0000256" key="7">
    <source>
        <dbReference type="ARBA" id="ARBA00049011"/>
    </source>
</evidence>
<keyword evidence="3 9" id="KW-0812">Transmembrane</keyword>
<dbReference type="InterPro" id="IPR005828">
    <property type="entry name" value="MFS_sugar_transport-like"/>
</dbReference>
<feature type="transmembrane region" description="Helical" evidence="9">
    <location>
        <begin position="553"/>
        <end position="578"/>
    </location>
</feature>
<feature type="transmembrane region" description="Helical" evidence="9">
    <location>
        <begin position="457"/>
        <end position="476"/>
    </location>
</feature>
<feature type="transmembrane region" description="Helical" evidence="9">
    <location>
        <begin position="243"/>
        <end position="269"/>
    </location>
</feature>
<proteinExistence type="inferred from homology"/>
<dbReference type="Proteomes" id="UP001318860">
    <property type="component" value="Unassembled WGS sequence"/>
</dbReference>
<dbReference type="EMBL" id="JABTTQ020000003">
    <property type="protein sequence ID" value="KAK6160869.1"/>
    <property type="molecule type" value="Genomic_DNA"/>
</dbReference>
<dbReference type="CDD" id="cd17364">
    <property type="entry name" value="MFS_PhT"/>
    <property type="match status" value="1"/>
</dbReference>
<dbReference type="PANTHER" id="PTHR24064">
    <property type="entry name" value="SOLUTE CARRIER FAMILY 22 MEMBER"/>
    <property type="match status" value="1"/>
</dbReference>
<feature type="compositionally biased region" description="Polar residues" evidence="8">
    <location>
        <begin position="78"/>
        <end position="87"/>
    </location>
</feature>
<evidence type="ECO:0000256" key="2">
    <source>
        <dbReference type="ARBA" id="ARBA00022448"/>
    </source>
</evidence>
<evidence type="ECO:0000256" key="4">
    <source>
        <dbReference type="ARBA" id="ARBA00022989"/>
    </source>
</evidence>
<feature type="transmembrane region" description="Helical" evidence="9">
    <location>
        <begin position="518"/>
        <end position="541"/>
    </location>
</feature>
<feature type="transmembrane region" description="Helical" evidence="9">
    <location>
        <begin position="425"/>
        <end position="445"/>
    </location>
</feature>
<sequence length="731" mass="81894">MELRNVAHRCVPNPVFERSEVWLHWCIMEWEERIQSLIVVLPELQNSTAFFINTDYLPCLSGQPGGGGVCGVGRGASPQPSSSNKNGAKSPFSPRLCKKTQYYHFKAIVVAGMGLFTDAYDLFCIPPIMKLLGRIYYKNRPSYEIPAAVISVMVGVPLLGTVVGQIVFGNLGDRIGRRRVYGICLMLMVLSSIWCGFSVCTSRTCVLLTLGFFRFMLGVGIGGDYPLSATIMSEFSNRRTRGAFIAAVFSMQGFGILVSSTVTMVVCAIFDRATKASPADDTPEVADLAWRLILMIGAVPAGLTYYWRMMMPETARYTALVERNVEQAAKDMQKVLSVSLSQITEQEQEQEQQVYSSPSNYNYSLFSKQFLRRHGRDLFSCATTWFLVDIVFYSNNLFQSQIYSRYLPKPHDSNAFQEAFHVAKLQAIIAICSTIPGYYATVYFIDRVGRVKIQIMGFLFMAIGLFSIGIPYKIYWRENTNIGFMILYGLTFFFFNFGPNTTTFIVPAELFPARFQSTCHGISGAAGKIGAIIGSVGFLWASHGEKENGYSKGIGMTASLVMLGGVCIFGMIITYLFTRRLWGDRWRRMRTKMIRSTWKCKDSTQLKLFGGNVDRRPPGRPVPASLPNFRLVSERRSLGNRTLSNSMAEEKMSGLIRTDDSRNVSCRDGLTQQTLDVHAGKCATTMAIHLYELILCRHHPNGQHIASIRNPVKLKISTSNEQSGKKMSKWE</sequence>
<protein>
    <recommendedName>
        <fullName evidence="10">Major facilitator superfamily (MFS) profile domain-containing protein</fullName>
    </recommendedName>
</protein>
<feature type="transmembrane region" description="Helical" evidence="9">
    <location>
        <begin position="211"/>
        <end position="231"/>
    </location>
</feature>
<comment type="similarity">
    <text evidence="6">Belongs to the major facilitator superfamily. Phosphate:H(+) symporter (TC 2.A.1.9) family.</text>
</comment>
<comment type="caution">
    <text evidence="11">The sequence shown here is derived from an EMBL/GenBank/DDBJ whole genome shotgun (WGS) entry which is preliminary data.</text>
</comment>
<dbReference type="Gene3D" id="1.20.1250.20">
    <property type="entry name" value="MFS general substrate transporter like domains"/>
    <property type="match status" value="2"/>
</dbReference>
<evidence type="ECO:0000256" key="1">
    <source>
        <dbReference type="ARBA" id="ARBA00004141"/>
    </source>
</evidence>
<dbReference type="SUPFAM" id="SSF103473">
    <property type="entry name" value="MFS general substrate transporter"/>
    <property type="match status" value="1"/>
</dbReference>
<feature type="transmembrane region" description="Helical" evidence="9">
    <location>
        <begin position="148"/>
        <end position="168"/>
    </location>
</feature>
<feature type="transmembrane region" description="Helical" evidence="9">
    <location>
        <begin position="180"/>
        <end position="199"/>
    </location>
</feature>
<feature type="transmembrane region" description="Helical" evidence="9">
    <location>
        <begin position="482"/>
        <end position="506"/>
    </location>
</feature>
<dbReference type="InterPro" id="IPR036259">
    <property type="entry name" value="MFS_trans_sf"/>
</dbReference>
<comment type="catalytic activity">
    <reaction evidence="7">
        <text>phosphate(in) + H(+)(in) = phosphate(out) + H(+)(out)</text>
        <dbReference type="Rhea" id="RHEA:29939"/>
        <dbReference type="ChEBI" id="CHEBI:15378"/>
        <dbReference type="ChEBI" id="CHEBI:43474"/>
    </reaction>
    <physiologicalReaction direction="right-to-left" evidence="7">
        <dbReference type="Rhea" id="RHEA:29941"/>
    </physiologicalReaction>
</comment>
<evidence type="ECO:0000256" key="3">
    <source>
        <dbReference type="ARBA" id="ARBA00022692"/>
    </source>
</evidence>
<dbReference type="Pfam" id="PF00083">
    <property type="entry name" value="Sugar_tr"/>
    <property type="match status" value="1"/>
</dbReference>